<dbReference type="SUPFAM" id="SSF46785">
    <property type="entry name" value="Winged helix' DNA-binding domain"/>
    <property type="match status" value="1"/>
</dbReference>
<dbReference type="EMBL" id="VFRA01000001">
    <property type="protein sequence ID" value="TQO20645.1"/>
    <property type="molecule type" value="Genomic_DNA"/>
</dbReference>
<dbReference type="PRINTS" id="PR00039">
    <property type="entry name" value="HTHLYSR"/>
</dbReference>
<dbReference type="AlphaFoldDB" id="A0A8H2K7K9"/>
<dbReference type="CDD" id="cd05466">
    <property type="entry name" value="PBP2_LTTR_substrate"/>
    <property type="match status" value="1"/>
</dbReference>
<dbReference type="InterPro" id="IPR005119">
    <property type="entry name" value="LysR_subst-bd"/>
</dbReference>
<feature type="domain" description="HTH lysR-type" evidence="5">
    <location>
        <begin position="7"/>
        <end position="66"/>
    </location>
</feature>
<keyword evidence="4" id="KW-0804">Transcription</keyword>
<dbReference type="GO" id="GO:0003677">
    <property type="term" value="F:DNA binding"/>
    <property type="evidence" value="ECO:0007669"/>
    <property type="project" value="UniProtKB-KW"/>
</dbReference>
<dbReference type="SUPFAM" id="SSF53850">
    <property type="entry name" value="Periplasmic binding protein-like II"/>
    <property type="match status" value="1"/>
</dbReference>
<dbReference type="InterPro" id="IPR050950">
    <property type="entry name" value="HTH-type_LysR_regulators"/>
</dbReference>
<dbReference type="PROSITE" id="PS50931">
    <property type="entry name" value="HTH_LYSR"/>
    <property type="match status" value="1"/>
</dbReference>
<dbReference type="PANTHER" id="PTHR30419">
    <property type="entry name" value="HTH-TYPE TRANSCRIPTIONAL REGULATOR YBHD"/>
    <property type="match status" value="1"/>
</dbReference>
<organism evidence="6 7">
    <name type="scientific">Rhodoglobus vestalii</name>
    <dbReference type="NCBI Taxonomy" id="193384"/>
    <lineage>
        <taxon>Bacteria</taxon>
        <taxon>Bacillati</taxon>
        <taxon>Actinomycetota</taxon>
        <taxon>Actinomycetes</taxon>
        <taxon>Micrococcales</taxon>
        <taxon>Microbacteriaceae</taxon>
        <taxon>Rhodoglobus</taxon>
    </lineage>
</organism>
<keyword evidence="7" id="KW-1185">Reference proteome</keyword>
<evidence type="ECO:0000256" key="4">
    <source>
        <dbReference type="ARBA" id="ARBA00023163"/>
    </source>
</evidence>
<proteinExistence type="inferred from homology"/>
<evidence type="ECO:0000256" key="3">
    <source>
        <dbReference type="ARBA" id="ARBA00023125"/>
    </source>
</evidence>
<dbReference type="InterPro" id="IPR036388">
    <property type="entry name" value="WH-like_DNA-bd_sf"/>
</dbReference>
<gene>
    <name evidence="6" type="ORF">FB472_2287</name>
</gene>
<dbReference type="Pfam" id="PF03466">
    <property type="entry name" value="LysR_substrate"/>
    <property type="match status" value="1"/>
</dbReference>
<protein>
    <submittedName>
        <fullName evidence="6">DNA-binding transcriptional LysR family regulator</fullName>
    </submittedName>
</protein>
<evidence type="ECO:0000313" key="7">
    <source>
        <dbReference type="Proteomes" id="UP000316560"/>
    </source>
</evidence>
<accession>A0A8H2K7K9</accession>
<reference evidence="6 7" key="1">
    <citation type="submission" date="2019-06" db="EMBL/GenBank/DDBJ databases">
        <title>Sequencing the genomes of 1000 actinobacteria strains.</title>
        <authorList>
            <person name="Klenk H.-P."/>
        </authorList>
    </citation>
    <scope>NUCLEOTIDE SEQUENCE [LARGE SCALE GENOMIC DNA]</scope>
    <source>
        <strain evidence="6 7">DSM 21947</strain>
    </source>
</reference>
<sequence length="311" mass="33933">MSTVNEITLRQLATLVAVVNEGTYSRAATRVGFTQSAVSQQIAALEKSLNLPVFDRPSGPKPVKLTPAGHLLLDYARATLEHATDMDEQLDRLRRGITGHLVIGAFQSVSSRLLPNILTQMHHESPDVDLQVTETDNQERLVRYVIDDKMDFAFTIDHRPDPRVIIDVLGHDPYVVIAPTSDAPGTAVSLKDLSSKRLIGHPHDNTCQLMLDECMNAARLRPEYAYRLSDNAALQSLVGSGMGWAVMPALAVDTSDPRIAVVMIDPPIAPRTMQLIRRADHTLPPAADTFARITHATAAAVLAEETETAVA</sequence>
<dbReference type="Pfam" id="PF00126">
    <property type="entry name" value="HTH_1"/>
    <property type="match status" value="1"/>
</dbReference>
<dbReference type="InterPro" id="IPR036390">
    <property type="entry name" value="WH_DNA-bd_sf"/>
</dbReference>
<evidence type="ECO:0000313" key="6">
    <source>
        <dbReference type="EMBL" id="TQO20645.1"/>
    </source>
</evidence>
<dbReference type="GO" id="GO:0005829">
    <property type="term" value="C:cytosol"/>
    <property type="evidence" value="ECO:0007669"/>
    <property type="project" value="TreeGrafter"/>
</dbReference>
<dbReference type="Proteomes" id="UP000316560">
    <property type="component" value="Unassembled WGS sequence"/>
</dbReference>
<dbReference type="FunFam" id="1.10.10.10:FF:000001">
    <property type="entry name" value="LysR family transcriptional regulator"/>
    <property type="match status" value="1"/>
</dbReference>
<dbReference type="Gene3D" id="1.10.10.10">
    <property type="entry name" value="Winged helix-like DNA-binding domain superfamily/Winged helix DNA-binding domain"/>
    <property type="match status" value="1"/>
</dbReference>
<keyword evidence="2" id="KW-0805">Transcription regulation</keyword>
<dbReference type="InterPro" id="IPR000847">
    <property type="entry name" value="LysR_HTH_N"/>
</dbReference>
<comment type="caution">
    <text evidence="6">The sequence shown here is derived from an EMBL/GenBank/DDBJ whole genome shotgun (WGS) entry which is preliminary data.</text>
</comment>
<comment type="similarity">
    <text evidence="1">Belongs to the LysR transcriptional regulatory family.</text>
</comment>
<keyword evidence="3 6" id="KW-0238">DNA-binding</keyword>
<dbReference type="RefSeq" id="WP_141990930.1">
    <property type="nucleotide sequence ID" value="NZ_VFRA01000001.1"/>
</dbReference>
<dbReference type="OrthoDB" id="3636008at2"/>
<evidence type="ECO:0000256" key="1">
    <source>
        <dbReference type="ARBA" id="ARBA00009437"/>
    </source>
</evidence>
<name>A0A8H2K7K9_9MICO</name>
<evidence type="ECO:0000256" key="2">
    <source>
        <dbReference type="ARBA" id="ARBA00023015"/>
    </source>
</evidence>
<evidence type="ECO:0000259" key="5">
    <source>
        <dbReference type="PROSITE" id="PS50931"/>
    </source>
</evidence>
<dbReference type="Gene3D" id="3.40.190.290">
    <property type="match status" value="1"/>
</dbReference>
<dbReference type="GO" id="GO:0003700">
    <property type="term" value="F:DNA-binding transcription factor activity"/>
    <property type="evidence" value="ECO:0007669"/>
    <property type="project" value="InterPro"/>
</dbReference>